<dbReference type="PANTHER" id="PTHR43687:SF6">
    <property type="entry name" value="L-ASPARTATE SEMIALDEHYDE SULFURTRANSFERASE IRON-SULFUR SUBUNIT"/>
    <property type="match status" value="1"/>
</dbReference>
<dbReference type="PANTHER" id="PTHR43687">
    <property type="entry name" value="ADENYLYLSULFATE REDUCTASE, BETA SUBUNIT"/>
    <property type="match status" value="1"/>
</dbReference>
<dbReference type="GO" id="GO:0051539">
    <property type="term" value="F:4 iron, 4 sulfur cluster binding"/>
    <property type="evidence" value="ECO:0007669"/>
    <property type="project" value="UniProtKB-KW"/>
</dbReference>
<dbReference type="GO" id="GO:0046872">
    <property type="term" value="F:metal ion binding"/>
    <property type="evidence" value="ECO:0007669"/>
    <property type="project" value="UniProtKB-KW"/>
</dbReference>
<dbReference type="AlphaFoldDB" id="A0A0F8ZJ46"/>
<dbReference type="Gene3D" id="3.30.70.20">
    <property type="match status" value="2"/>
</dbReference>
<sequence>MFESIIDENKCVSCSNCVDRCPVEVIIMDDIAVVSREKCLGCGLCTSICPEEAISLYLREDGEEPFNRVIEVLTAIQEGKRKKNS</sequence>
<evidence type="ECO:0000313" key="9">
    <source>
        <dbReference type="EMBL" id="KKK59966.1"/>
    </source>
</evidence>
<keyword evidence="1" id="KW-0813">Transport</keyword>
<comment type="caution">
    <text evidence="9">The sequence shown here is derived from an EMBL/GenBank/DDBJ whole genome shotgun (WGS) entry which is preliminary data.</text>
</comment>
<dbReference type="EMBL" id="LAZR01063202">
    <property type="protein sequence ID" value="KKK59966.1"/>
    <property type="molecule type" value="Genomic_DNA"/>
</dbReference>
<feature type="domain" description="4Fe-4S ferredoxin-type" evidence="8">
    <location>
        <begin position="30"/>
        <end position="59"/>
    </location>
</feature>
<keyword evidence="4" id="KW-0677">Repeat</keyword>
<evidence type="ECO:0000256" key="7">
    <source>
        <dbReference type="ARBA" id="ARBA00023014"/>
    </source>
</evidence>
<keyword evidence="2" id="KW-0004">4Fe-4S</keyword>
<evidence type="ECO:0000256" key="6">
    <source>
        <dbReference type="ARBA" id="ARBA00023004"/>
    </source>
</evidence>
<accession>A0A0F8ZJ46</accession>
<dbReference type="PROSITE" id="PS00198">
    <property type="entry name" value="4FE4S_FER_1"/>
    <property type="match status" value="2"/>
</dbReference>
<organism evidence="9">
    <name type="scientific">marine sediment metagenome</name>
    <dbReference type="NCBI Taxonomy" id="412755"/>
    <lineage>
        <taxon>unclassified sequences</taxon>
        <taxon>metagenomes</taxon>
        <taxon>ecological metagenomes</taxon>
    </lineage>
</organism>
<evidence type="ECO:0000259" key="8">
    <source>
        <dbReference type="PROSITE" id="PS51379"/>
    </source>
</evidence>
<evidence type="ECO:0000256" key="2">
    <source>
        <dbReference type="ARBA" id="ARBA00022485"/>
    </source>
</evidence>
<dbReference type="InterPro" id="IPR050572">
    <property type="entry name" value="Fe-S_Ferredoxin"/>
</dbReference>
<dbReference type="Pfam" id="PF14697">
    <property type="entry name" value="Fer4_21"/>
    <property type="match status" value="1"/>
</dbReference>
<dbReference type="InterPro" id="IPR017900">
    <property type="entry name" value="4Fe4S_Fe_S_CS"/>
</dbReference>
<dbReference type="PROSITE" id="PS51379">
    <property type="entry name" value="4FE4S_FER_2"/>
    <property type="match status" value="2"/>
</dbReference>
<reference evidence="9" key="1">
    <citation type="journal article" date="2015" name="Nature">
        <title>Complex archaea that bridge the gap between prokaryotes and eukaryotes.</title>
        <authorList>
            <person name="Spang A."/>
            <person name="Saw J.H."/>
            <person name="Jorgensen S.L."/>
            <person name="Zaremba-Niedzwiedzka K."/>
            <person name="Martijn J."/>
            <person name="Lind A.E."/>
            <person name="van Eijk R."/>
            <person name="Schleper C."/>
            <person name="Guy L."/>
            <person name="Ettema T.J."/>
        </authorList>
    </citation>
    <scope>NUCLEOTIDE SEQUENCE</scope>
</reference>
<evidence type="ECO:0000256" key="1">
    <source>
        <dbReference type="ARBA" id="ARBA00022448"/>
    </source>
</evidence>
<protein>
    <recommendedName>
        <fullName evidence="8">4Fe-4S ferredoxin-type domain-containing protein</fullName>
    </recommendedName>
</protein>
<keyword evidence="5" id="KW-0249">Electron transport</keyword>
<evidence type="ECO:0000256" key="3">
    <source>
        <dbReference type="ARBA" id="ARBA00022723"/>
    </source>
</evidence>
<keyword evidence="6" id="KW-0408">Iron</keyword>
<evidence type="ECO:0000256" key="4">
    <source>
        <dbReference type="ARBA" id="ARBA00022737"/>
    </source>
</evidence>
<keyword evidence="7" id="KW-0411">Iron-sulfur</keyword>
<gene>
    <name evidence="9" type="ORF">LCGC14_3029070</name>
</gene>
<dbReference type="InterPro" id="IPR017896">
    <property type="entry name" value="4Fe4S_Fe-S-bd"/>
</dbReference>
<keyword evidence="3" id="KW-0479">Metal-binding</keyword>
<dbReference type="SUPFAM" id="SSF54862">
    <property type="entry name" value="4Fe-4S ferredoxins"/>
    <property type="match status" value="1"/>
</dbReference>
<feature type="domain" description="4Fe-4S ferredoxin-type" evidence="8">
    <location>
        <begin position="2"/>
        <end position="29"/>
    </location>
</feature>
<proteinExistence type="predicted"/>
<name>A0A0F8ZJ46_9ZZZZ</name>
<evidence type="ECO:0000256" key="5">
    <source>
        <dbReference type="ARBA" id="ARBA00022982"/>
    </source>
</evidence>